<proteinExistence type="predicted"/>
<reference evidence="1 2" key="1">
    <citation type="submission" date="2015-05" db="EMBL/GenBank/DDBJ databases">
        <authorList>
            <person name="Wang D.B."/>
            <person name="Wang M."/>
        </authorList>
    </citation>
    <scope>NUCLEOTIDE SEQUENCE [LARGE SCALE GENOMIC DNA]</scope>
    <source>
        <strain evidence="1">VL1</strain>
    </source>
</reference>
<dbReference type="AlphaFoldDB" id="A0A0G4MU60"/>
<dbReference type="Proteomes" id="UP000044602">
    <property type="component" value="Unassembled WGS sequence"/>
</dbReference>
<keyword evidence="2" id="KW-1185">Reference proteome</keyword>
<organism evidence="1 2">
    <name type="scientific">Verticillium longisporum</name>
    <name type="common">Verticillium dahliae var. longisporum</name>
    <dbReference type="NCBI Taxonomy" id="100787"/>
    <lineage>
        <taxon>Eukaryota</taxon>
        <taxon>Fungi</taxon>
        <taxon>Dikarya</taxon>
        <taxon>Ascomycota</taxon>
        <taxon>Pezizomycotina</taxon>
        <taxon>Sordariomycetes</taxon>
        <taxon>Hypocreomycetidae</taxon>
        <taxon>Glomerellales</taxon>
        <taxon>Plectosphaerellaceae</taxon>
        <taxon>Verticillium</taxon>
    </lineage>
</organism>
<protein>
    <submittedName>
        <fullName evidence="1">Uncharacterized protein</fullName>
    </submittedName>
</protein>
<dbReference type="EMBL" id="CVQH01024972">
    <property type="protein sequence ID" value="CRK37754.1"/>
    <property type="molecule type" value="Genomic_DNA"/>
</dbReference>
<accession>A0A0G4MU60</accession>
<sequence>MSNGRKDITVVQNLPSRTLSDPTVTDDSLAQSRKVDWAMSLALAAKSRAQKLYHSPDAWRVTRDEGRHDLLLGLRRPANAAQSLLLHAVCALWVPMSGSTLELDNDADTETLQTSRAKEG</sequence>
<name>A0A0G4MU60_VERLO</name>
<evidence type="ECO:0000313" key="1">
    <source>
        <dbReference type="EMBL" id="CRK37754.1"/>
    </source>
</evidence>
<evidence type="ECO:0000313" key="2">
    <source>
        <dbReference type="Proteomes" id="UP000044602"/>
    </source>
</evidence>
<gene>
    <name evidence="1" type="ORF">BN1708_007490</name>
</gene>